<feature type="domain" description="Macro" evidence="2">
    <location>
        <begin position="64"/>
        <end position="246"/>
    </location>
</feature>
<dbReference type="PANTHER" id="PTHR11106">
    <property type="entry name" value="GANGLIOSIDE INDUCED DIFFERENTIATION ASSOCIATED PROTEIN 2-RELATED"/>
    <property type="match status" value="1"/>
</dbReference>
<gene>
    <name evidence="3" type="ORF">GGP41_002185</name>
</gene>
<dbReference type="Pfam" id="PF01661">
    <property type="entry name" value="Macro"/>
    <property type="match status" value="1"/>
</dbReference>
<dbReference type="SUPFAM" id="SSF52949">
    <property type="entry name" value="Macro domain-like"/>
    <property type="match status" value="1"/>
</dbReference>
<organism evidence="3 4">
    <name type="scientific">Cochliobolus sativus</name>
    <name type="common">Common root rot and spot blotch fungus</name>
    <name type="synonym">Bipolaris sorokiniana</name>
    <dbReference type="NCBI Taxonomy" id="45130"/>
    <lineage>
        <taxon>Eukaryota</taxon>
        <taxon>Fungi</taxon>
        <taxon>Dikarya</taxon>
        <taxon>Ascomycota</taxon>
        <taxon>Pezizomycotina</taxon>
        <taxon>Dothideomycetes</taxon>
        <taxon>Pleosporomycetidae</taxon>
        <taxon>Pleosporales</taxon>
        <taxon>Pleosporineae</taxon>
        <taxon>Pleosporaceae</taxon>
        <taxon>Bipolaris</taxon>
    </lineage>
</organism>
<reference evidence="3" key="1">
    <citation type="submission" date="2019-11" db="EMBL/GenBank/DDBJ databases">
        <title>Bipolaris sorokiniana Genome sequencing.</title>
        <authorList>
            <person name="Wang H."/>
        </authorList>
    </citation>
    <scope>NUCLEOTIDE SEQUENCE</scope>
</reference>
<dbReference type="InterPro" id="IPR002589">
    <property type="entry name" value="Macro_dom"/>
</dbReference>
<evidence type="ECO:0000313" key="4">
    <source>
        <dbReference type="Proteomes" id="UP000624244"/>
    </source>
</evidence>
<dbReference type="CDD" id="cd02908">
    <property type="entry name" value="Macro_OAADPr_deacetylase"/>
    <property type="match status" value="1"/>
</dbReference>
<proteinExistence type="predicted"/>
<name>A0A8H6DZC1_COCSA</name>
<dbReference type="InterPro" id="IPR043472">
    <property type="entry name" value="Macro_dom-like"/>
</dbReference>
<evidence type="ECO:0000313" key="3">
    <source>
        <dbReference type="EMBL" id="KAF5853544.1"/>
    </source>
</evidence>
<feature type="compositionally biased region" description="Basic and acidic residues" evidence="1">
    <location>
        <begin position="302"/>
        <end position="314"/>
    </location>
</feature>
<accession>A0A8H6DZC1</accession>
<dbReference type="NCBIfam" id="NF001664">
    <property type="entry name" value="PRK00431.1-6"/>
    <property type="match status" value="1"/>
</dbReference>
<dbReference type="SMART" id="SM00506">
    <property type="entry name" value="A1pp"/>
    <property type="match status" value="1"/>
</dbReference>
<dbReference type="EMBL" id="WNKQ01000002">
    <property type="protein sequence ID" value="KAF5853544.1"/>
    <property type="molecule type" value="Genomic_DNA"/>
</dbReference>
<dbReference type="PANTHER" id="PTHR11106:SF27">
    <property type="entry name" value="MACRO DOMAIN-CONTAINING PROTEIN"/>
    <property type="match status" value="1"/>
</dbReference>
<dbReference type="PROSITE" id="PS51154">
    <property type="entry name" value="MACRO"/>
    <property type="match status" value="1"/>
</dbReference>
<protein>
    <recommendedName>
        <fullName evidence="2">Macro domain-containing protein</fullName>
    </recommendedName>
</protein>
<dbReference type="AlphaFoldDB" id="A0A8H6DZC1"/>
<dbReference type="Gene3D" id="3.40.220.10">
    <property type="entry name" value="Leucine Aminopeptidase, subunit E, domain 1"/>
    <property type="match status" value="1"/>
</dbReference>
<sequence>MVFSPVIQTLQQLQRLRQPMASAYYLAKNSSTRSPPRMAITSLDEIPTLSLLYKLKKIELENRQPKGIPSATLNNKISIIRQDITTLAVDAIVNAANTSLLGGGGVDGAIHRAAGPKLIEECETLNGCETGSAKITDAYELPCKKVIHAVGPIYWKVGSSAAELLSGCYRKSLELAVENGCRSIAFAAISTGVYGYPSHEACSIALKTVHDFLVKESSAEKLDRVIFCNFLQKDEDAYFEQVADYFPPVSESEPQEEHATEPLELASQLPDAPTIDPAEVTDSEQPSSKKQKTAESDDEFVVVDKHDIEKDMSKSELQST</sequence>
<evidence type="ECO:0000256" key="1">
    <source>
        <dbReference type="SAM" id="MobiDB-lite"/>
    </source>
</evidence>
<evidence type="ECO:0000259" key="2">
    <source>
        <dbReference type="PROSITE" id="PS51154"/>
    </source>
</evidence>
<feature type="region of interest" description="Disordered" evidence="1">
    <location>
        <begin position="249"/>
        <end position="320"/>
    </location>
</feature>
<dbReference type="Proteomes" id="UP000624244">
    <property type="component" value="Unassembled WGS sequence"/>
</dbReference>
<comment type="caution">
    <text evidence="3">The sequence shown here is derived from an EMBL/GenBank/DDBJ whole genome shotgun (WGS) entry which is preliminary data.</text>
</comment>